<dbReference type="PANTHER" id="PTHR13593">
    <property type="match status" value="1"/>
</dbReference>
<reference evidence="3" key="1">
    <citation type="journal article" date="2011" name="Proc. Natl. Acad. Sci. U.S.A.">
        <title>Obligate biotrophy features unraveled by the genomic analysis of rust fungi.</title>
        <authorList>
            <person name="Duplessis S."/>
            <person name="Cuomo C.A."/>
            <person name="Lin Y.-C."/>
            <person name="Aerts A."/>
            <person name="Tisserant E."/>
            <person name="Veneault-Fourrey C."/>
            <person name="Joly D.L."/>
            <person name="Hacquard S."/>
            <person name="Amselem J."/>
            <person name="Cantarel B.L."/>
            <person name="Chiu R."/>
            <person name="Coutinho P.M."/>
            <person name="Feau N."/>
            <person name="Field M."/>
            <person name="Frey P."/>
            <person name="Gelhaye E."/>
            <person name="Goldberg J."/>
            <person name="Grabherr M.G."/>
            <person name="Kodira C.D."/>
            <person name="Kohler A."/>
            <person name="Kuees U."/>
            <person name="Lindquist E.A."/>
            <person name="Lucas S.M."/>
            <person name="Mago R."/>
            <person name="Mauceli E."/>
            <person name="Morin E."/>
            <person name="Murat C."/>
            <person name="Pangilinan J.L."/>
            <person name="Park R."/>
            <person name="Pearson M."/>
            <person name="Quesneville H."/>
            <person name="Rouhier N."/>
            <person name="Sakthikumar S."/>
            <person name="Salamov A.A."/>
            <person name="Schmutz J."/>
            <person name="Selles B."/>
            <person name="Shapiro H."/>
            <person name="Tanguay P."/>
            <person name="Tuskan G.A."/>
            <person name="Henrissat B."/>
            <person name="Van de Peer Y."/>
            <person name="Rouze P."/>
            <person name="Ellis J.G."/>
            <person name="Dodds P.N."/>
            <person name="Schein J.E."/>
            <person name="Zhong S."/>
            <person name="Hamelin R.C."/>
            <person name="Grigoriev I.V."/>
            <person name="Szabo L.J."/>
            <person name="Martin F."/>
        </authorList>
    </citation>
    <scope>NUCLEOTIDE SEQUENCE [LARGE SCALE GENOMIC DNA]</scope>
    <source>
        <strain evidence="3">98AG31 / pathotype 3-4-7</strain>
    </source>
</reference>
<dbReference type="GeneID" id="18925811"/>
<dbReference type="KEGG" id="mlr:MELLADRAFT_116429"/>
<dbReference type="Gene3D" id="3.20.20.190">
    <property type="entry name" value="Phosphatidylinositol (PI) phosphodiesterase"/>
    <property type="match status" value="1"/>
</dbReference>
<dbReference type="InParanoid" id="F4RL27"/>
<dbReference type="eggNOG" id="ENOG502RZSI">
    <property type="taxonomic scope" value="Eukaryota"/>
</dbReference>
<dbReference type="EMBL" id="GL883106">
    <property type="protein sequence ID" value="EGG06831.1"/>
    <property type="molecule type" value="Genomic_DNA"/>
</dbReference>
<dbReference type="RefSeq" id="XP_007409791.1">
    <property type="nucleotide sequence ID" value="XM_007409729.1"/>
</dbReference>
<dbReference type="Pfam" id="PF00388">
    <property type="entry name" value="PI-PLC-X"/>
    <property type="match status" value="1"/>
</dbReference>
<dbReference type="STRING" id="747676.F4RL27"/>
<dbReference type="InterPro" id="IPR051057">
    <property type="entry name" value="PI-PLC_domain"/>
</dbReference>
<dbReference type="GO" id="GO:0006629">
    <property type="term" value="P:lipid metabolic process"/>
    <property type="evidence" value="ECO:0007669"/>
    <property type="project" value="InterPro"/>
</dbReference>
<evidence type="ECO:0000259" key="1">
    <source>
        <dbReference type="SMART" id="SM00148"/>
    </source>
</evidence>
<dbReference type="OrthoDB" id="1046782at2759"/>
<dbReference type="PROSITE" id="PS50007">
    <property type="entry name" value="PIPLC_X_DOMAIN"/>
    <property type="match status" value="1"/>
</dbReference>
<dbReference type="InterPro" id="IPR017946">
    <property type="entry name" value="PLC-like_Pdiesterase_TIM-brl"/>
</dbReference>
<organism evidence="3">
    <name type="scientific">Melampsora larici-populina (strain 98AG31 / pathotype 3-4-7)</name>
    <name type="common">Poplar leaf rust fungus</name>
    <dbReference type="NCBI Taxonomy" id="747676"/>
    <lineage>
        <taxon>Eukaryota</taxon>
        <taxon>Fungi</taxon>
        <taxon>Dikarya</taxon>
        <taxon>Basidiomycota</taxon>
        <taxon>Pucciniomycotina</taxon>
        <taxon>Pucciniomycetes</taxon>
        <taxon>Pucciniales</taxon>
        <taxon>Melampsoraceae</taxon>
        <taxon>Melampsora</taxon>
    </lineage>
</organism>
<evidence type="ECO:0000313" key="3">
    <source>
        <dbReference type="Proteomes" id="UP000001072"/>
    </source>
</evidence>
<sequence>MTRHLAITITNRTTKEIKFTHQSYTDLIPSLHTTLTKAIPSELPIKKLKSYAIYNEDLNLIEIKFKKIIKPLSIRKFSKLIFYSKNVLNELGPSTSSSSNYSKILQPKFEIFQSIADDGSITFMAIFARKMSDWMSDLPDELPVTSLTLPGTHNTCALYGWPIGTCHTRPLSRQLSDGIRFLDLRLSQSKGTLAVYHGIQSQYITFQEVLKTLYEFLKSHSKETIVVSIKQEDFTKGFSDAVLGEILKNKDLWWLEKDLPSTLSLARGKLILFSRFGHDKNHGIHLPIWPNNSKDVWETEIKGAQVSVQDWYQIGSFLAISKKFNLVCTSLCRSLHQKGSPPIRSRMSQIIPTIQINETEITETTISSERTETNHSSPTWVINYLSASSLFFAFPNIVARGFGFHKLGLGIEGINYRLARWLTDRRRFGGHSFDLIGVVCLIDFYHSPKDSLVSLLVDCNF</sequence>
<dbReference type="PANTHER" id="PTHR13593:SF148">
    <property type="entry name" value="PHOSPHATIDYLINOSITOL-SPECIFIC PHOSPHOLIPASE C X DOMAIN-CONTAINING PROTEIN"/>
    <property type="match status" value="1"/>
</dbReference>
<keyword evidence="3" id="KW-1185">Reference proteome</keyword>
<dbReference type="AlphaFoldDB" id="F4RL27"/>
<name>F4RL27_MELLP</name>
<feature type="domain" description="Phosphatidylinositol-specific phospholipase C X" evidence="1">
    <location>
        <begin position="140"/>
        <end position="275"/>
    </location>
</feature>
<dbReference type="VEuPathDB" id="FungiDB:MELLADRAFT_116429"/>
<dbReference type="GO" id="GO:0008081">
    <property type="term" value="F:phosphoric diester hydrolase activity"/>
    <property type="evidence" value="ECO:0007669"/>
    <property type="project" value="InterPro"/>
</dbReference>
<dbReference type="SMART" id="SM00148">
    <property type="entry name" value="PLCXc"/>
    <property type="match status" value="1"/>
</dbReference>
<evidence type="ECO:0000313" key="2">
    <source>
        <dbReference type="EMBL" id="EGG06831.1"/>
    </source>
</evidence>
<dbReference type="HOGENOM" id="CLU_024117_6_0_1"/>
<accession>F4RL27</accession>
<gene>
    <name evidence="2" type="ORF">MELLADRAFT_116429</name>
</gene>
<dbReference type="Proteomes" id="UP000001072">
    <property type="component" value="Unassembled WGS sequence"/>
</dbReference>
<dbReference type="InterPro" id="IPR000909">
    <property type="entry name" value="PLipase_C_PInositol-sp_X_dom"/>
</dbReference>
<proteinExistence type="predicted"/>
<protein>
    <recommendedName>
        <fullName evidence="1">Phosphatidylinositol-specific phospholipase C X domain-containing protein</fullName>
    </recommendedName>
</protein>
<dbReference type="CDD" id="cd08586">
    <property type="entry name" value="PI-PLCc_BcPLC_like"/>
    <property type="match status" value="1"/>
</dbReference>
<dbReference type="SUPFAM" id="SSF51695">
    <property type="entry name" value="PLC-like phosphodiesterases"/>
    <property type="match status" value="1"/>
</dbReference>